<dbReference type="EMBL" id="BJML01000004">
    <property type="protein sequence ID" value="GEB45772.1"/>
    <property type="molecule type" value="Genomic_DNA"/>
</dbReference>
<comment type="caution">
    <text evidence="2">The sequence shown here is derived from an EMBL/GenBank/DDBJ whole genome shotgun (WGS) entry which is preliminary data.</text>
</comment>
<protein>
    <recommendedName>
        <fullName evidence="1">FAD dependent oxidoreductase domain-containing protein</fullName>
    </recommendedName>
</protein>
<gene>
    <name evidence="2" type="ORF">MTE01_17170</name>
</gene>
<reference evidence="2 3" key="1">
    <citation type="submission" date="2019-06" db="EMBL/GenBank/DDBJ databases">
        <title>Whole genome shotgun sequence of Microbacterium testaceum NBRC 12675.</title>
        <authorList>
            <person name="Hosoyama A."/>
            <person name="Uohara A."/>
            <person name="Ohji S."/>
            <person name="Ichikawa N."/>
        </authorList>
    </citation>
    <scope>NUCLEOTIDE SEQUENCE [LARGE SCALE GENOMIC DNA]</scope>
    <source>
        <strain evidence="2 3">NBRC 12675</strain>
    </source>
</reference>
<dbReference type="RefSeq" id="WP_141376836.1">
    <property type="nucleotide sequence ID" value="NZ_BJML01000004.1"/>
</dbReference>
<dbReference type="Gene3D" id="3.50.50.60">
    <property type="entry name" value="FAD/NAD(P)-binding domain"/>
    <property type="match status" value="1"/>
</dbReference>
<dbReference type="GeneID" id="57144405"/>
<sequence length="382" mass="39932">MHVVIVGAGIVGVSVACALAGRGVAVTVLDRDGGKQRGSTAFAPGFVGVYNDAPVLTELARASVDVYRELPAFAPSGGLELATSSAGAETLAERVRSAQRAGLRATLDAPRGLPSFVDDRQVVAVARYDDDGVATPHLLRAQLRAVAESSGAQFVAPAEVVDMRPRGGGWTVRTADGRTLTADQVVLAAGIWGPGLAGMLGRRLPLFPVAHPYVYARPRAPRVDPGPFVRWPEHHVYARAHGDTLGIGSYDHRPAPVAPAALDGGAGLAWDPAFDAPIASAQSRLHPDARFTPAARVNGVFAMTPDNLPFLGPVPGAEGAWIAQAIWVTHAGGAALALSRALCGELALPEELACDRFEDAPAHDLETSALRLYRDIYAHDSV</sequence>
<dbReference type="Gene3D" id="3.30.9.10">
    <property type="entry name" value="D-Amino Acid Oxidase, subunit A, domain 2"/>
    <property type="match status" value="1"/>
</dbReference>
<dbReference type="Pfam" id="PF01266">
    <property type="entry name" value="DAO"/>
    <property type="match status" value="1"/>
</dbReference>
<dbReference type="OrthoDB" id="2055370at2"/>
<dbReference type="InterPro" id="IPR006076">
    <property type="entry name" value="FAD-dep_OxRdtase"/>
</dbReference>
<name>A0A4Y3QKU8_MICTE</name>
<evidence type="ECO:0000313" key="2">
    <source>
        <dbReference type="EMBL" id="GEB45772.1"/>
    </source>
</evidence>
<dbReference type="GO" id="GO:0005737">
    <property type="term" value="C:cytoplasm"/>
    <property type="evidence" value="ECO:0007669"/>
    <property type="project" value="TreeGrafter"/>
</dbReference>
<dbReference type="AlphaFoldDB" id="A0A4Y3QKU8"/>
<evidence type="ECO:0000313" key="3">
    <source>
        <dbReference type="Proteomes" id="UP000319525"/>
    </source>
</evidence>
<dbReference type="Proteomes" id="UP000319525">
    <property type="component" value="Unassembled WGS sequence"/>
</dbReference>
<dbReference type="SUPFAM" id="SSF54373">
    <property type="entry name" value="FAD-linked reductases, C-terminal domain"/>
    <property type="match status" value="1"/>
</dbReference>
<dbReference type="PANTHER" id="PTHR13847:SF193">
    <property type="entry name" value="PYRUVATE DEHYDROGENASE PHOSPHATASE REGULATORY SUBUNIT, MITOCHONDRIAL"/>
    <property type="match status" value="1"/>
</dbReference>
<evidence type="ECO:0000259" key="1">
    <source>
        <dbReference type="Pfam" id="PF01266"/>
    </source>
</evidence>
<proteinExistence type="predicted"/>
<dbReference type="InterPro" id="IPR036188">
    <property type="entry name" value="FAD/NAD-bd_sf"/>
</dbReference>
<dbReference type="SUPFAM" id="SSF51905">
    <property type="entry name" value="FAD/NAD(P)-binding domain"/>
    <property type="match status" value="1"/>
</dbReference>
<accession>A0A4Y3QKU8</accession>
<feature type="domain" description="FAD dependent oxidoreductase" evidence="1">
    <location>
        <begin position="2"/>
        <end position="338"/>
    </location>
</feature>
<organism evidence="2 3">
    <name type="scientific">Microbacterium testaceum</name>
    <name type="common">Aureobacterium testaceum</name>
    <name type="synonym">Brevibacterium testaceum</name>
    <dbReference type="NCBI Taxonomy" id="2033"/>
    <lineage>
        <taxon>Bacteria</taxon>
        <taxon>Bacillati</taxon>
        <taxon>Actinomycetota</taxon>
        <taxon>Actinomycetes</taxon>
        <taxon>Micrococcales</taxon>
        <taxon>Microbacteriaceae</taxon>
        <taxon>Microbacterium</taxon>
    </lineage>
</organism>
<dbReference type="PANTHER" id="PTHR13847">
    <property type="entry name" value="SARCOSINE DEHYDROGENASE-RELATED"/>
    <property type="match status" value="1"/>
</dbReference>